<dbReference type="Proteomes" id="UP000630528">
    <property type="component" value="Unassembled WGS sequence"/>
</dbReference>
<reference evidence="1" key="1">
    <citation type="journal article" date="2012" name="J. Microbiol. Biotechnol.">
        <title>Ramlibacter ginsenosidimutans sp. nov., with ginsenoside-converting activity.</title>
        <authorList>
            <person name="Wang L."/>
            <person name="An D.S."/>
            <person name="Kim S.G."/>
            <person name="Jin F.X."/>
            <person name="Kim S.C."/>
            <person name="Lee S.T."/>
            <person name="Im W.T."/>
        </authorList>
    </citation>
    <scope>NUCLEOTIDE SEQUENCE</scope>
    <source>
        <strain evidence="1">KACC 17527</strain>
    </source>
</reference>
<sequence>MHELELDVADDACTLRLDGRVLARLDGGAEALLSGAGERLRELDIEVAIERSEEWLMPSSRLLQGLELKVRDATGRMRSMLGASASFTLAEVEQAFARAHDAVAHGRPVSRGGVADVVLLRELAHHGRLSRILLA</sequence>
<organism evidence="1 2">
    <name type="scientific">Ramlibacter ginsenosidimutans</name>
    <dbReference type="NCBI Taxonomy" id="502333"/>
    <lineage>
        <taxon>Bacteria</taxon>
        <taxon>Pseudomonadati</taxon>
        <taxon>Pseudomonadota</taxon>
        <taxon>Betaproteobacteria</taxon>
        <taxon>Burkholderiales</taxon>
        <taxon>Comamonadaceae</taxon>
        <taxon>Ramlibacter</taxon>
    </lineage>
</organism>
<accession>A0A934TUR9</accession>
<proteinExistence type="predicted"/>
<dbReference type="AlphaFoldDB" id="A0A934TUR9"/>
<comment type="caution">
    <text evidence="1">The sequence shown here is derived from an EMBL/GenBank/DDBJ whole genome shotgun (WGS) entry which is preliminary data.</text>
</comment>
<dbReference type="EMBL" id="JAEPWM010000008">
    <property type="protein sequence ID" value="MBK6007962.1"/>
    <property type="molecule type" value="Genomic_DNA"/>
</dbReference>
<name>A0A934TUR9_9BURK</name>
<evidence type="ECO:0000313" key="2">
    <source>
        <dbReference type="Proteomes" id="UP000630528"/>
    </source>
</evidence>
<keyword evidence="2" id="KW-1185">Reference proteome</keyword>
<reference evidence="1" key="2">
    <citation type="submission" date="2021-01" db="EMBL/GenBank/DDBJ databases">
        <authorList>
            <person name="Kang M."/>
        </authorList>
    </citation>
    <scope>NUCLEOTIDE SEQUENCE</scope>
    <source>
        <strain evidence="1">KACC 17527</strain>
    </source>
</reference>
<protein>
    <submittedName>
        <fullName evidence="1">Uncharacterized protein</fullName>
    </submittedName>
</protein>
<evidence type="ECO:0000313" key="1">
    <source>
        <dbReference type="EMBL" id="MBK6007962.1"/>
    </source>
</evidence>
<gene>
    <name evidence="1" type="ORF">JJB11_17825</name>
</gene>
<dbReference type="RefSeq" id="WP_201174458.1">
    <property type="nucleotide sequence ID" value="NZ_JAEPWM010000008.1"/>
</dbReference>